<evidence type="ECO:0000313" key="2">
    <source>
        <dbReference type="Proteomes" id="UP000195378"/>
    </source>
</evidence>
<dbReference type="Proteomes" id="UP000195378">
    <property type="component" value="Chromosome"/>
</dbReference>
<evidence type="ECO:0000313" key="1">
    <source>
        <dbReference type="EMBL" id="ARU20165.1"/>
    </source>
</evidence>
<name>A0A1Y0FA88_9LACO</name>
<dbReference type="AlphaFoldDB" id="A0A1Y0FA88"/>
<organism evidence="1 2">
    <name type="scientific">Ligilactobacillus salivarius</name>
    <dbReference type="NCBI Taxonomy" id="1624"/>
    <lineage>
        <taxon>Bacteria</taxon>
        <taxon>Bacillati</taxon>
        <taxon>Bacillota</taxon>
        <taxon>Bacilli</taxon>
        <taxon>Lactobacillales</taxon>
        <taxon>Lactobacillaceae</taxon>
        <taxon>Ligilactobacillus</taxon>
    </lineage>
</organism>
<protein>
    <submittedName>
        <fullName evidence="1">Uncharacterized protein</fullName>
    </submittedName>
</protein>
<sequence length="72" mass="8510">MRNMNKLDIADELTTYTNQLDNITELLITNINNLEISKCKETDRLYFLTDYIKQVSNDLYNFSNEIIKDDAK</sequence>
<accession>A0A1Y0FA88</accession>
<reference evidence="1 2" key="1">
    <citation type="submission" date="2017-04" db="EMBL/GenBank/DDBJ databases">
        <title>Complete genome sequence of Lactobacillus salivarius ZLS006, a probiotic strain isolated from healthy piglet.</title>
        <authorList>
            <person name="Zhang D."/>
        </authorList>
    </citation>
    <scope>NUCLEOTIDE SEQUENCE [LARGE SCALE GENOMIC DNA]</scope>
    <source>
        <strain evidence="1 2">ZLS006</strain>
    </source>
</reference>
<dbReference type="EMBL" id="CP020858">
    <property type="protein sequence ID" value="ARU20165.1"/>
    <property type="molecule type" value="Genomic_DNA"/>
</dbReference>
<gene>
    <name evidence="1" type="ORF">B7R82_05035</name>
</gene>
<proteinExistence type="predicted"/>